<sequence length="184" mass="19520">MIRAWIMGLLLAMAPGLSSAQDASVLDQPGAVLLMRHALAPGTGDPANFALGDCSTQRNLDEAGRAQARRIGAALRQAGMVPTHVFTSEWCRCRETAALLDLGEVTPLPALNSHFAGRGDREAQARAVREVLAELPADARPLLVTHQVNITALSGVFPRSGEIVVTLPNENGQLVEAGRFLVDP</sequence>
<dbReference type="SUPFAM" id="SSF53254">
    <property type="entry name" value="Phosphoglycerate mutase-like"/>
    <property type="match status" value="1"/>
</dbReference>
<protein>
    <submittedName>
        <fullName evidence="2">Histidine phosphatase family protein</fullName>
    </submittedName>
</protein>
<keyword evidence="3" id="KW-1185">Reference proteome</keyword>
<organism evidence="2 3">
    <name type="scientific">Roseovarius aquimarinus</name>
    <dbReference type="NCBI Taxonomy" id="1229156"/>
    <lineage>
        <taxon>Bacteria</taxon>
        <taxon>Pseudomonadati</taxon>
        <taxon>Pseudomonadota</taxon>
        <taxon>Alphaproteobacteria</taxon>
        <taxon>Rhodobacterales</taxon>
        <taxon>Roseobacteraceae</taxon>
        <taxon>Roseovarius</taxon>
    </lineage>
</organism>
<evidence type="ECO:0000256" key="1">
    <source>
        <dbReference type="SAM" id="SignalP"/>
    </source>
</evidence>
<evidence type="ECO:0000313" key="2">
    <source>
        <dbReference type="EMBL" id="MFH0252913.1"/>
    </source>
</evidence>
<dbReference type="EMBL" id="JBIHMM010000001">
    <property type="protein sequence ID" value="MFH0252913.1"/>
    <property type="molecule type" value="Genomic_DNA"/>
</dbReference>
<dbReference type="Pfam" id="PF00300">
    <property type="entry name" value="His_Phos_1"/>
    <property type="match status" value="1"/>
</dbReference>
<accession>A0ABW7I499</accession>
<name>A0ABW7I499_9RHOB</name>
<dbReference type="CDD" id="cd07067">
    <property type="entry name" value="HP_PGM_like"/>
    <property type="match status" value="1"/>
</dbReference>
<dbReference type="InterPro" id="IPR029033">
    <property type="entry name" value="His_PPase_superfam"/>
</dbReference>
<feature type="chain" id="PRO_5047110049" evidence="1">
    <location>
        <begin position="21"/>
        <end position="184"/>
    </location>
</feature>
<comment type="caution">
    <text evidence="2">The sequence shown here is derived from an EMBL/GenBank/DDBJ whole genome shotgun (WGS) entry which is preliminary data.</text>
</comment>
<dbReference type="Gene3D" id="3.40.50.1240">
    <property type="entry name" value="Phosphoglycerate mutase-like"/>
    <property type="match status" value="1"/>
</dbReference>
<keyword evidence="1" id="KW-0732">Signal</keyword>
<evidence type="ECO:0000313" key="3">
    <source>
        <dbReference type="Proteomes" id="UP001607157"/>
    </source>
</evidence>
<dbReference type="Proteomes" id="UP001607157">
    <property type="component" value="Unassembled WGS sequence"/>
</dbReference>
<gene>
    <name evidence="2" type="ORF">ACGRVM_03350</name>
</gene>
<dbReference type="InterPro" id="IPR013078">
    <property type="entry name" value="His_Pase_superF_clade-1"/>
</dbReference>
<feature type="signal peptide" evidence="1">
    <location>
        <begin position="1"/>
        <end position="20"/>
    </location>
</feature>
<proteinExistence type="predicted"/>
<dbReference type="SMART" id="SM00855">
    <property type="entry name" value="PGAM"/>
    <property type="match status" value="1"/>
</dbReference>
<reference evidence="2 3" key="1">
    <citation type="submission" date="2024-10" db="EMBL/GenBank/DDBJ databases">
        <authorList>
            <person name="Yang X.-N."/>
        </authorList>
    </citation>
    <scope>NUCLEOTIDE SEQUENCE [LARGE SCALE GENOMIC DNA]</scope>
    <source>
        <strain evidence="2 3">CAU 1059</strain>
    </source>
</reference>
<dbReference type="RefSeq" id="WP_377168712.1">
    <property type="nucleotide sequence ID" value="NZ_JBHTJC010000001.1"/>
</dbReference>